<comment type="subcellular location">
    <subcellularLocation>
        <location evidence="1">Golgi apparatus membrane</location>
        <topology evidence="1">Single-pass type II membrane protein</topology>
    </subcellularLocation>
</comment>
<evidence type="ECO:0000256" key="9">
    <source>
        <dbReference type="ARBA" id="ARBA00023180"/>
    </source>
</evidence>
<dbReference type="Pfam" id="PF06990">
    <property type="entry name" value="Gal-3-0_sulfotr"/>
    <property type="match status" value="1"/>
</dbReference>
<comment type="caution">
    <text evidence="10">The sequence shown here is derived from an EMBL/GenBank/DDBJ whole genome shotgun (WGS) entry which is preliminary data.</text>
</comment>
<dbReference type="GO" id="GO:0000139">
    <property type="term" value="C:Golgi membrane"/>
    <property type="evidence" value="ECO:0007669"/>
    <property type="project" value="UniProtKB-SubCell"/>
</dbReference>
<dbReference type="InterPro" id="IPR009729">
    <property type="entry name" value="Gal-3-0_sulfotransfrase"/>
</dbReference>
<keyword evidence="11" id="KW-1185">Reference proteome</keyword>
<evidence type="ECO:0000256" key="3">
    <source>
        <dbReference type="ARBA" id="ARBA00022679"/>
    </source>
</evidence>
<dbReference type="InterPro" id="IPR027417">
    <property type="entry name" value="P-loop_NTPase"/>
</dbReference>
<dbReference type="AlphaFoldDB" id="A0A2G8KL86"/>
<evidence type="ECO:0000256" key="7">
    <source>
        <dbReference type="ARBA" id="ARBA00023034"/>
    </source>
</evidence>
<evidence type="ECO:0000313" key="10">
    <source>
        <dbReference type="EMBL" id="PIK48772.1"/>
    </source>
</evidence>
<evidence type="ECO:0000313" key="11">
    <source>
        <dbReference type="Proteomes" id="UP000230750"/>
    </source>
</evidence>
<proteinExistence type="inferred from homology"/>
<evidence type="ECO:0000256" key="1">
    <source>
        <dbReference type="ARBA" id="ARBA00004323"/>
    </source>
</evidence>
<dbReference type="STRING" id="307972.A0A2G8KL86"/>
<dbReference type="GO" id="GO:0001733">
    <property type="term" value="F:galactosylceramide sulfotransferase activity"/>
    <property type="evidence" value="ECO:0007669"/>
    <property type="project" value="InterPro"/>
</dbReference>
<evidence type="ECO:0000256" key="5">
    <source>
        <dbReference type="ARBA" id="ARBA00022968"/>
    </source>
</evidence>
<dbReference type="PANTHER" id="PTHR14647:SF86">
    <property type="entry name" value="GALACTOSE-3-O-SULFOTRANSFERASE"/>
    <property type="match status" value="1"/>
</dbReference>
<keyword evidence="4" id="KW-0812">Transmembrane</keyword>
<gene>
    <name evidence="10" type="ORF">BSL78_14368</name>
</gene>
<dbReference type="PANTHER" id="PTHR14647">
    <property type="entry name" value="GALACTOSE-3-O-SULFOTRANSFERASE"/>
    <property type="match status" value="1"/>
</dbReference>
<dbReference type="Proteomes" id="UP000230750">
    <property type="component" value="Unassembled WGS sequence"/>
</dbReference>
<keyword evidence="5" id="KW-0735">Signal-anchor</keyword>
<sequence>MFKWVNITKRFFPSHFAEFSTAMPPDTTYITILRHPSTQYESLYNYYKWKNVFHVTFQDFVKNPKMYYLKKNRQTSSAPRHSFRNPSLYDLGLTTPIEGLKEDEIYEKVKSLDEEFHLVLIMEYIEESIILLKDLMCWSWDDVLYFQTNSRATNEVQGMTQEVIQRLIEWNEGDWILYRHFNETLWTKVEHYGKERMKEDIATLRRKINEKTTKCIAGTKHVTELKQITIKRFQLTPAGSKSSECQRMVRPALKYLSTLNAKMSGKSKRSISLN</sequence>
<reference evidence="10 11" key="1">
    <citation type="journal article" date="2017" name="PLoS Biol.">
        <title>The sea cucumber genome provides insights into morphological evolution and visceral regeneration.</title>
        <authorList>
            <person name="Zhang X."/>
            <person name="Sun L."/>
            <person name="Yuan J."/>
            <person name="Sun Y."/>
            <person name="Gao Y."/>
            <person name="Zhang L."/>
            <person name="Li S."/>
            <person name="Dai H."/>
            <person name="Hamel J.F."/>
            <person name="Liu C."/>
            <person name="Yu Y."/>
            <person name="Liu S."/>
            <person name="Lin W."/>
            <person name="Guo K."/>
            <person name="Jin S."/>
            <person name="Xu P."/>
            <person name="Storey K.B."/>
            <person name="Huan P."/>
            <person name="Zhang T."/>
            <person name="Zhou Y."/>
            <person name="Zhang J."/>
            <person name="Lin C."/>
            <person name="Li X."/>
            <person name="Xing L."/>
            <person name="Huo D."/>
            <person name="Sun M."/>
            <person name="Wang L."/>
            <person name="Mercier A."/>
            <person name="Li F."/>
            <person name="Yang H."/>
            <person name="Xiang J."/>
        </authorList>
    </citation>
    <scope>NUCLEOTIDE SEQUENCE [LARGE SCALE GENOMIC DNA]</scope>
    <source>
        <strain evidence="10">Shaxun</strain>
        <tissue evidence="10">Muscle</tissue>
    </source>
</reference>
<keyword evidence="7" id="KW-0333">Golgi apparatus</keyword>
<evidence type="ECO:0000256" key="2">
    <source>
        <dbReference type="ARBA" id="ARBA00008124"/>
    </source>
</evidence>
<evidence type="ECO:0000256" key="8">
    <source>
        <dbReference type="ARBA" id="ARBA00023136"/>
    </source>
</evidence>
<dbReference type="Gene3D" id="3.40.50.300">
    <property type="entry name" value="P-loop containing nucleotide triphosphate hydrolases"/>
    <property type="match status" value="1"/>
</dbReference>
<protein>
    <submittedName>
        <fullName evidence="10">Putative galactosylceramide sulfotransferase</fullName>
    </submittedName>
</protein>
<keyword evidence="8" id="KW-0472">Membrane</keyword>
<keyword evidence="3 10" id="KW-0808">Transferase</keyword>
<comment type="similarity">
    <text evidence="2">Belongs to the galactose-3-O-sulfotransferase family.</text>
</comment>
<keyword evidence="6" id="KW-1133">Transmembrane helix</keyword>
<keyword evidence="9" id="KW-0325">Glycoprotein</keyword>
<name>A0A2G8KL86_STIJA</name>
<evidence type="ECO:0000256" key="6">
    <source>
        <dbReference type="ARBA" id="ARBA00022989"/>
    </source>
</evidence>
<dbReference type="GO" id="GO:0009247">
    <property type="term" value="P:glycolipid biosynthetic process"/>
    <property type="evidence" value="ECO:0007669"/>
    <property type="project" value="InterPro"/>
</dbReference>
<dbReference type="OrthoDB" id="514299at2759"/>
<dbReference type="EMBL" id="MRZV01000503">
    <property type="protein sequence ID" value="PIK48772.1"/>
    <property type="molecule type" value="Genomic_DNA"/>
</dbReference>
<accession>A0A2G8KL86</accession>
<evidence type="ECO:0000256" key="4">
    <source>
        <dbReference type="ARBA" id="ARBA00022692"/>
    </source>
</evidence>
<organism evidence="10 11">
    <name type="scientific">Stichopus japonicus</name>
    <name type="common">Sea cucumber</name>
    <dbReference type="NCBI Taxonomy" id="307972"/>
    <lineage>
        <taxon>Eukaryota</taxon>
        <taxon>Metazoa</taxon>
        <taxon>Echinodermata</taxon>
        <taxon>Eleutherozoa</taxon>
        <taxon>Echinozoa</taxon>
        <taxon>Holothuroidea</taxon>
        <taxon>Aspidochirotacea</taxon>
        <taxon>Aspidochirotida</taxon>
        <taxon>Stichopodidae</taxon>
        <taxon>Apostichopus</taxon>
    </lineage>
</organism>